<accession>A0ABQ9YL36</accession>
<reference evidence="1 2" key="1">
    <citation type="journal article" date="2022" name="bioRxiv">
        <title>Genomics of Preaxostyla Flagellates Illuminates Evolutionary Transitions and the Path Towards Mitochondrial Loss.</title>
        <authorList>
            <person name="Novak L.V.F."/>
            <person name="Treitli S.C."/>
            <person name="Pyrih J."/>
            <person name="Halakuc P."/>
            <person name="Pipaliya S.V."/>
            <person name="Vacek V."/>
            <person name="Brzon O."/>
            <person name="Soukal P."/>
            <person name="Eme L."/>
            <person name="Dacks J.B."/>
            <person name="Karnkowska A."/>
            <person name="Elias M."/>
            <person name="Hampl V."/>
        </authorList>
    </citation>
    <scope>NUCLEOTIDE SEQUENCE [LARGE SCALE GENOMIC DNA]</scope>
    <source>
        <strain evidence="1">NAU3</strain>
        <tissue evidence="1">Gut</tissue>
    </source>
</reference>
<keyword evidence="2" id="KW-1185">Reference proteome</keyword>
<organism evidence="1 2">
    <name type="scientific">Blattamonas nauphoetae</name>
    <dbReference type="NCBI Taxonomy" id="2049346"/>
    <lineage>
        <taxon>Eukaryota</taxon>
        <taxon>Metamonada</taxon>
        <taxon>Preaxostyla</taxon>
        <taxon>Oxymonadida</taxon>
        <taxon>Blattamonas</taxon>
    </lineage>
</organism>
<name>A0ABQ9YL36_9EUKA</name>
<dbReference type="InterPro" id="IPR053729">
    <property type="entry name" value="MAD2L1BP_domain_sf"/>
</dbReference>
<evidence type="ECO:0000313" key="2">
    <source>
        <dbReference type="Proteomes" id="UP001281761"/>
    </source>
</evidence>
<dbReference type="InterPro" id="IPR009511">
    <property type="entry name" value="MAD1/Cdc20-bound-Mad2-bd"/>
</dbReference>
<dbReference type="Gene3D" id="3.30.900.20">
    <property type="match status" value="1"/>
</dbReference>
<protein>
    <submittedName>
        <fullName evidence="1">Uncharacterized protein</fullName>
    </submittedName>
</protein>
<comment type="caution">
    <text evidence="1">The sequence shown here is derived from an EMBL/GenBank/DDBJ whole genome shotgun (WGS) entry which is preliminary data.</text>
</comment>
<dbReference type="EMBL" id="JARBJD010000002">
    <property type="protein sequence ID" value="KAK2964470.1"/>
    <property type="molecule type" value="Genomic_DNA"/>
</dbReference>
<dbReference type="PANTHER" id="PTHR15681">
    <property type="entry name" value="MAD2L1-BINDING PROTEIN"/>
    <property type="match status" value="1"/>
</dbReference>
<dbReference type="Proteomes" id="UP001281761">
    <property type="component" value="Unassembled WGS sequence"/>
</dbReference>
<gene>
    <name evidence="1" type="ORF">BLNAU_386</name>
</gene>
<proteinExistence type="predicted"/>
<dbReference type="PANTHER" id="PTHR15681:SF1">
    <property type="entry name" value="MAD2L1-BINDING PROTEIN"/>
    <property type="match status" value="1"/>
</dbReference>
<evidence type="ECO:0000313" key="1">
    <source>
        <dbReference type="EMBL" id="KAK2964470.1"/>
    </source>
</evidence>
<sequence>MTSLIDIPITVQYPISSECCSQMLQSAIFNILYLRQQIPDTYESLLKYVNVCIALFFNFLIDQTFERPKTTQERRSIKFVRDATQMADSLKLLFCQSDESGTPYPRRVTCVVLGLGTTPSLLIERYTIFFDQNPILSTTQKDTNENTRRVVFSVLQNISSLPPCSKIHKLFLFAHISSGASLPPHFHLKHFPFFDRNCLRDPRKLLAMSRLTEGLNEEVAQVRLLAYNRRQEREERVRKRKQFVSIVFSLSTAQQSHSEEDSLFSQSGFDVFQQFDSSFQTPTEDDVSDGMVVDETPSNEPPPLVWVQYQHPISGFRV</sequence>